<comment type="caution">
    <text evidence="2">The sequence shown here is derived from an EMBL/GenBank/DDBJ whole genome shotgun (WGS) entry which is preliminary data.</text>
</comment>
<protein>
    <submittedName>
        <fullName evidence="2">Uncharacterized protein</fullName>
    </submittedName>
</protein>
<organism evidence="2 3">
    <name type="scientific">Stentor coeruleus</name>
    <dbReference type="NCBI Taxonomy" id="5963"/>
    <lineage>
        <taxon>Eukaryota</taxon>
        <taxon>Sar</taxon>
        <taxon>Alveolata</taxon>
        <taxon>Ciliophora</taxon>
        <taxon>Postciliodesmatophora</taxon>
        <taxon>Heterotrichea</taxon>
        <taxon>Heterotrichida</taxon>
        <taxon>Stentoridae</taxon>
        <taxon>Stentor</taxon>
    </lineage>
</organism>
<name>A0A1R2C152_9CILI</name>
<proteinExistence type="predicted"/>
<dbReference type="Proteomes" id="UP000187209">
    <property type="component" value="Unassembled WGS sequence"/>
</dbReference>
<evidence type="ECO:0000313" key="3">
    <source>
        <dbReference type="Proteomes" id="UP000187209"/>
    </source>
</evidence>
<gene>
    <name evidence="2" type="ORF">SteCoe_16480</name>
</gene>
<evidence type="ECO:0000313" key="2">
    <source>
        <dbReference type="EMBL" id="OMJ82717.1"/>
    </source>
</evidence>
<feature type="coiled-coil region" evidence="1">
    <location>
        <begin position="164"/>
        <end position="191"/>
    </location>
</feature>
<dbReference type="EMBL" id="MPUH01000329">
    <property type="protein sequence ID" value="OMJ82717.1"/>
    <property type="molecule type" value="Genomic_DNA"/>
</dbReference>
<accession>A0A1R2C152</accession>
<reference evidence="2 3" key="1">
    <citation type="submission" date="2016-11" db="EMBL/GenBank/DDBJ databases">
        <title>The macronuclear genome of Stentor coeruleus: a giant cell with tiny introns.</title>
        <authorList>
            <person name="Slabodnick M."/>
            <person name="Ruby J.G."/>
            <person name="Reiff S.B."/>
            <person name="Swart E.C."/>
            <person name="Gosai S."/>
            <person name="Prabakaran S."/>
            <person name="Witkowska E."/>
            <person name="Larue G.E."/>
            <person name="Fisher S."/>
            <person name="Freeman R.M."/>
            <person name="Gunawardena J."/>
            <person name="Chu W."/>
            <person name="Stover N.A."/>
            <person name="Gregory B.D."/>
            <person name="Nowacki M."/>
            <person name="Derisi J."/>
            <person name="Roy S.W."/>
            <person name="Marshall W.F."/>
            <person name="Sood P."/>
        </authorList>
    </citation>
    <scope>NUCLEOTIDE SEQUENCE [LARGE SCALE GENOMIC DNA]</scope>
    <source>
        <strain evidence="2">WM001</strain>
    </source>
</reference>
<dbReference type="AlphaFoldDB" id="A0A1R2C152"/>
<keyword evidence="1" id="KW-0175">Coiled coil</keyword>
<sequence length="235" mass="26686">MHTRSENFLQKINERINKLKEFSSEEAINGLAQMADEMSQLINKTDCSPSGIPPPDDIDCSYDSLSSSISVPDGPAAEQLNVIKNKNMQLRKTATLTIQDFKNTSRNLLSKSQLQSNKGSIILHELETVKKNLDEVYEEAHNFPHRMKSFTPKQVAAIENEENMALVYNKIQDIQKEINEAAKRLLESEKMILYTEEKNLVLENRIKKLEDSVNSVLISEGPEKSRNENCMCILS</sequence>
<evidence type="ECO:0000256" key="1">
    <source>
        <dbReference type="SAM" id="Coils"/>
    </source>
</evidence>
<keyword evidence="3" id="KW-1185">Reference proteome</keyword>